<dbReference type="InterPro" id="IPR050097">
    <property type="entry name" value="Ferredoxin-NADP_redctase_2"/>
</dbReference>
<protein>
    <submittedName>
        <fullName evidence="4">Pyridine nucleotide-disulfide oxidoreductase</fullName>
    </submittedName>
</protein>
<dbReference type="PRINTS" id="PR00368">
    <property type="entry name" value="FADPNR"/>
</dbReference>
<dbReference type="GO" id="GO:0016491">
    <property type="term" value="F:oxidoreductase activity"/>
    <property type="evidence" value="ECO:0007669"/>
    <property type="project" value="UniProtKB-KW"/>
</dbReference>
<evidence type="ECO:0000256" key="2">
    <source>
        <dbReference type="ARBA" id="ARBA00023002"/>
    </source>
</evidence>
<organism evidence="4 5">
    <name type="scientific">Candidatus Jorgensenbacteria bacterium CG11_big_fil_rev_8_21_14_0_20_38_23</name>
    <dbReference type="NCBI Taxonomy" id="1974594"/>
    <lineage>
        <taxon>Bacteria</taxon>
        <taxon>Candidatus Joergenseniibacteriota</taxon>
    </lineage>
</organism>
<evidence type="ECO:0000259" key="3">
    <source>
        <dbReference type="Pfam" id="PF07992"/>
    </source>
</evidence>
<reference evidence="4 5" key="1">
    <citation type="submission" date="2017-09" db="EMBL/GenBank/DDBJ databases">
        <title>Depth-based differentiation of microbial function through sediment-hosted aquifers and enrichment of novel symbionts in the deep terrestrial subsurface.</title>
        <authorList>
            <person name="Probst A.J."/>
            <person name="Ladd B."/>
            <person name="Jarett J.K."/>
            <person name="Geller-Mcgrath D.E."/>
            <person name="Sieber C.M."/>
            <person name="Emerson J.B."/>
            <person name="Anantharaman K."/>
            <person name="Thomas B.C."/>
            <person name="Malmstrom R."/>
            <person name="Stieglmeier M."/>
            <person name="Klingl A."/>
            <person name="Woyke T."/>
            <person name="Ryan C.M."/>
            <person name="Banfield J.F."/>
        </authorList>
    </citation>
    <scope>NUCLEOTIDE SEQUENCE [LARGE SCALE GENOMIC DNA]</scope>
    <source>
        <strain evidence="4">CG11_big_fil_rev_8_21_14_0_20_38_23</strain>
    </source>
</reference>
<keyword evidence="1" id="KW-0285">Flavoprotein</keyword>
<dbReference type="Proteomes" id="UP000228867">
    <property type="component" value="Unassembled WGS sequence"/>
</dbReference>
<dbReference type="PANTHER" id="PTHR48105">
    <property type="entry name" value="THIOREDOXIN REDUCTASE 1-RELATED-RELATED"/>
    <property type="match status" value="1"/>
</dbReference>
<dbReference type="AlphaFoldDB" id="A0A2H0NAP6"/>
<dbReference type="SUPFAM" id="SSF51905">
    <property type="entry name" value="FAD/NAD(P)-binding domain"/>
    <property type="match status" value="1"/>
</dbReference>
<comment type="caution">
    <text evidence="4">The sequence shown here is derived from an EMBL/GenBank/DDBJ whole genome shotgun (WGS) entry which is preliminary data.</text>
</comment>
<keyword evidence="2" id="KW-0560">Oxidoreductase</keyword>
<dbReference type="PRINTS" id="PR00469">
    <property type="entry name" value="PNDRDTASEII"/>
</dbReference>
<dbReference type="EMBL" id="PCWR01000072">
    <property type="protein sequence ID" value="PIR05980.1"/>
    <property type="molecule type" value="Genomic_DNA"/>
</dbReference>
<evidence type="ECO:0000313" key="4">
    <source>
        <dbReference type="EMBL" id="PIR05980.1"/>
    </source>
</evidence>
<dbReference type="Pfam" id="PF07992">
    <property type="entry name" value="Pyr_redox_2"/>
    <property type="match status" value="1"/>
</dbReference>
<evidence type="ECO:0000256" key="1">
    <source>
        <dbReference type="ARBA" id="ARBA00022630"/>
    </source>
</evidence>
<name>A0A2H0NAP6_9BACT</name>
<sequence>MIYDVIIVGLGPAGVAAGIYASRKKLNTLIVGEEFGGQSVVSADIQNWIGTSSLSGVEMAERLEKHLKAGENIKIVSGEKIEVIEKVKVDAGFFFRLKSNKNNIFEAKTLLIASGSRRRPLNVPGEKEFSGKGVFYCSICDAPLMKDKKVAVIGGGNAGLEAVGDLLPYASFIYLLEFTKILRADPLTQERFLKNEKVKVIFNVQVKEVFGEQFVQGLTYEDLNTGEEKKLELSGIFVEIGSLPNSEFVKNLVQIDKTEVIIVEPLSGKTSQEGIWAAGDVTNLPYKQNNIAMGDAIRAILNIYDYLNQKNS</sequence>
<accession>A0A2H0NAP6</accession>
<dbReference type="Gene3D" id="3.50.50.60">
    <property type="entry name" value="FAD/NAD(P)-binding domain"/>
    <property type="match status" value="2"/>
</dbReference>
<dbReference type="InterPro" id="IPR036188">
    <property type="entry name" value="FAD/NAD-bd_sf"/>
</dbReference>
<proteinExistence type="predicted"/>
<dbReference type="InterPro" id="IPR023753">
    <property type="entry name" value="FAD/NAD-binding_dom"/>
</dbReference>
<evidence type="ECO:0000313" key="5">
    <source>
        <dbReference type="Proteomes" id="UP000228867"/>
    </source>
</evidence>
<gene>
    <name evidence="4" type="ORF">COV54_03595</name>
</gene>
<feature type="domain" description="FAD/NAD(P)-binding" evidence="3">
    <location>
        <begin position="3"/>
        <end position="285"/>
    </location>
</feature>